<protein>
    <recommendedName>
        <fullName evidence="4">DMSO reductase</fullName>
    </recommendedName>
</protein>
<feature type="transmembrane region" description="Helical" evidence="1">
    <location>
        <begin position="261"/>
        <end position="281"/>
    </location>
</feature>
<keyword evidence="1" id="KW-0472">Membrane</keyword>
<dbReference type="GO" id="GO:0009389">
    <property type="term" value="F:dimethyl sulfoxide reductase activity"/>
    <property type="evidence" value="ECO:0007669"/>
    <property type="project" value="TreeGrafter"/>
</dbReference>
<dbReference type="GO" id="GO:0005886">
    <property type="term" value="C:plasma membrane"/>
    <property type="evidence" value="ECO:0007669"/>
    <property type="project" value="TreeGrafter"/>
</dbReference>
<feature type="transmembrane region" description="Helical" evidence="1">
    <location>
        <begin position="38"/>
        <end position="64"/>
    </location>
</feature>
<feature type="transmembrane region" description="Helical" evidence="1">
    <location>
        <begin position="124"/>
        <end position="145"/>
    </location>
</feature>
<keyword evidence="1" id="KW-0812">Transmembrane</keyword>
<evidence type="ECO:0008006" key="4">
    <source>
        <dbReference type="Google" id="ProtNLM"/>
    </source>
</evidence>
<feature type="transmembrane region" description="Helical" evidence="1">
    <location>
        <begin position="157"/>
        <end position="181"/>
    </location>
</feature>
<evidence type="ECO:0000256" key="1">
    <source>
        <dbReference type="SAM" id="Phobius"/>
    </source>
</evidence>
<accession>A0A0A0ER31</accession>
<dbReference type="PANTHER" id="PTHR38095">
    <property type="entry name" value="ANAEROBIC DIMETHYL SULFOXIDE REDUCTASE CHAIN YNFH"/>
    <property type="match status" value="1"/>
</dbReference>
<dbReference type="eggNOG" id="COG3302">
    <property type="taxonomic scope" value="Bacteria"/>
</dbReference>
<feature type="transmembrane region" description="Helical" evidence="1">
    <location>
        <begin position="85"/>
        <end position="104"/>
    </location>
</feature>
<sequence>MNPAFSVIVFTTLSGAGYGLWCWLGLRLALGGVAHADAAAWLAGAALGGVLVTAGLLSSLGHLGKPGRAWRALSQWRTSWLSREGVAAVATFLPAALLLMLLGARQLDPVGLGFIHVPAALLSAAAALLVAGSLATVACTAMIYASLKPIPAWRQPLVLPGYLGFALLTGGLLDQALLAIAGRASPAAAWAMLAMAAAMAVLKLGYWHAIDTTPLAVTRGDALGLPTRQASVFERPHTEANYVTREMVYVLARKHGRALRALALAMFAALPAVCLLAGGIWPAAAPGLLALAALSALLGAAVERWLFFAQARHLVSLYY</sequence>
<dbReference type="Proteomes" id="UP000029998">
    <property type="component" value="Unassembled WGS sequence"/>
</dbReference>
<keyword evidence="3" id="KW-1185">Reference proteome</keyword>
<dbReference type="AlphaFoldDB" id="A0A0A0ER31"/>
<evidence type="ECO:0000313" key="3">
    <source>
        <dbReference type="Proteomes" id="UP000029998"/>
    </source>
</evidence>
<feature type="transmembrane region" description="Helical" evidence="1">
    <location>
        <begin position="287"/>
        <end position="307"/>
    </location>
</feature>
<dbReference type="RefSeq" id="WP_036140245.1">
    <property type="nucleotide sequence ID" value="NZ_AVPU01000049.1"/>
</dbReference>
<dbReference type="PANTHER" id="PTHR38095:SF1">
    <property type="entry name" value="ANAEROBIC DIMETHYL SULFOXIDE REDUCTASE CHAIN YNFH"/>
    <property type="match status" value="1"/>
</dbReference>
<proteinExistence type="predicted"/>
<gene>
    <name evidence="2" type="ORF">N800_11410</name>
</gene>
<dbReference type="InterPro" id="IPR007059">
    <property type="entry name" value="DmsC"/>
</dbReference>
<dbReference type="OrthoDB" id="5520897at2"/>
<dbReference type="EMBL" id="AVPU01000049">
    <property type="protein sequence ID" value="KGM52618.1"/>
    <property type="molecule type" value="Genomic_DNA"/>
</dbReference>
<dbReference type="GO" id="GO:0019645">
    <property type="term" value="P:anaerobic electron transport chain"/>
    <property type="evidence" value="ECO:0007669"/>
    <property type="project" value="InterPro"/>
</dbReference>
<name>A0A0A0ER31_9GAMM</name>
<dbReference type="STRING" id="1385517.N800_11410"/>
<comment type="caution">
    <text evidence="2">The sequence shown here is derived from an EMBL/GenBank/DDBJ whole genome shotgun (WGS) entry which is preliminary data.</text>
</comment>
<reference evidence="2 3" key="1">
    <citation type="submission" date="2013-08" db="EMBL/GenBank/DDBJ databases">
        <title>Genome sequencing of Lysobacter.</title>
        <authorList>
            <person name="Zhang S."/>
            <person name="Wang G."/>
        </authorList>
    </citation>
    <scope>NUCLEOTIDE SEQUENCE [LARGE SCALE GENOMIC DNA]</scope>
    <source>
        <strain evidence="2 3">GH1-9</strain>
    </source>
</reference>
<feature type="transmembrane region" description="Helical" evidence="1">
    <location>
        <begin position="7"/>
        <end position="26"/>
    </location>
</feature>
<keyword evidence="1" id="KW-1133">Transmembrane helix</keyword>
<dbReference type="Pfam" id="PF04976">
    <property type="entry name" value="DmsC"/>
    <property type="match status" value="1"/>
</dbReference>
<feature type="transmembrane region" description="Helical" evidence="1">
    <location>
        <begin position="187"/>
        <end position="206"/>
    </location>
</feature>
<organism evidence="2 3">
    <name type="scientific">Lysobacter daejeonensis GH1-9</name>
    <dbReference type="NCBI Taxonomy" id="1385517"/>
    <lineage>
        <taxon>Bacteria</taxon>
        <taxon>Pseudomonadati</taxon>
        <taxon>Pseudomonadota</taxon>
        <taxon>Gammaproteobacteria</taxon>
        <taxon>Lysobacterales</taxon>
        <taxon>Lysobacteraceae</taxon>
        <taxon>Aerolutibacter</taxon>
    </lineage>
</organism>
<dbReference type="GO" id="GO:0009390">
    <property type="term" value="C:dimethyl sulfoxide reductase complex"/>
    <property type="evidence" value="ECO:0007669"/>
    <property type="project" value="TreeGrafter"/>
</dbReference>
<evidence type="ECO:0000313" key="2">
    <source>
        <dbReference type="EMBL" id="KGM52618.1"/>
    </source>
</evidence>